<dbReference type="EMBL" id="AGXN01000019">
    <property type="protein sequence ID" value="EIY93009.1"/>
    <property type="molecule type" value="Genomic_DNA"/>
</dbReference>
<gene>
    <name evidence="1" type="ORF">HMPREF1056_03297</name>
</gene>
<accession>A0A0E2AM36</accession>
<protein>
    <submittedName>
        <fullName evidence="1">Uncharacterized protein</fullName>
    </submittedName>
</protein>
<organism evidence="1 2">
    <name type="scientific">Bacteroides fragilis CL07T12C05</name>
    <dbReference type="NCBI Taxonomy" id="997883"/>
    <lineage>
        <taxon>Bacteria</taxon>
        <taxon>Pseudomonadati</taxon>
        <taxon>Bacteroidota</taxon>
        <taxon>Bacteroidia</taxon>
        <taxon>Bacteroidales</taxon>
        <taxon>Bacteroidaceae</taxon>
        <taxon>Bacteroides</taxon>
    </lineage>
</organism>
<dbReference type="Proteomes" id="UP000003879">
    <property type="component" value="Unassembled WGS sequence"/>
</dbReference>
<evidence type="ECO:0000313" key="1">
    <source>
        <dbReference type="EMBL" id="EIY93009.1"/>
    </source>
</evidence>
<dbReference type="HOGENOM" id="CLU_3076698_0_0_10"/>
<name>A0A0E2AM36_BACFG</name>
<proteinExistence type="predicted"/>
<comment type="caution">
    <text evidence="1">The sequence shown here is derived from an EMBL/GenBank/DDBJ whole genome shotgun (WGS) entry which is preliminary data.</text>
</comment>
<sequence>MHKTFQVLQELFSSTFEFIYFPTEVHINNIFIEDHCKIITKSKVVYGISLVA</sequence>
<dbReference type="AlphaFoldDB" id="A0A0E2AM36"/>
<evidence type="ECO:0000313" key="2">
    <source>
        <dbReference type="Proteomes" id="UP000003879"/>
    </source>
</evidence>
<reference evidence="1 2" key="1">
    <citation type="submission" date="2012-02" db="EMBL/GenBank/DDBJ databases">
        <title>The Genome Sequence of Bacteroides fragilis CL07T12C05.</title>
        <authorList>
            <consortium name="The Broad Institute Genome Sequencing Platform"/>
            <person name="Earl A."/>
            <person name="Ward D."/>
            <person name="Feldgarden M."/>
            <person name="Gevers D."/>
            <person name="Zitomersky N.L."/>
            <person name="Coyne M.J."/>
            <person name="Comstock L.E."/>
            <person name="Young S.K."/>
            <person name="Zeng Q."/>
            <person name="Gargeya S."/>
            <person name="Fitzgerald M."/>
            <person name="Haas B."/>
            <person name="Abouelleil A."/>
            <person name="Alvarado L."/>
            <person name="Arachchi H.M."/>
            <person name="Berlin A."/>
            <person name="Chapman S.B."/>
            <person name="Gearin G."/>
            <person name="Goldberg J."/>
            <person name="Griggs A."/>
            <person name="Gujja S."/>
            <person name="Hansen M."/>
            <person name="Heiman D."/>
            <person name="Howarth C."/>
            <person name="Larimer J."/>
            <person name="Lui A."/>
            <person name="MacDonald P.J.P."/>
            <person name="McCowen C."/>
            <person name="Montmayeur A."/>
            <person name="Murphy C."/>
            <person name="Neiman D."/>
            <person name="Pearson M."/>
            <person name="Priest M."/>
            <person name="Roberts A."/>
            <person name="Saif S."/>
            <person name="Shea T."/>
            <person name="Sisk P."/>
            <person name="Stolte C."/>
            <person name="Sykes S."/>
            <person name="Wortman J."/>
            <person name="Nusbaum C."/>
            <person name="Birren B."/>
        </authorList>
    </citation>
    <scope>NUCLEOTIDE SEQUENCE [LARGE SCALE GENOMIC DNA]</scope>
    <source>
        <strain evidence="1 2">CL07T12C05</strain>
    </source>
</reference>